<dbReference type="SUPFAM" id="SSF103473">
    <property type="entry name" value="MFS general substrate transporter"/>
    <property type="match status" value="1"/>
</dbReference>
<keyword evidence="10" id="KW-1185">Reference proteome</keyword>
<evidence type="ECO:0000256" key="4">
    <source>
        <dbReference type="ARBA" id="ARBA00022989"/>
    </source>
</evidence>
<feature type="domain" description="Major facilitator superfamily (MFS) profile" evidence="8">
    <location>
        <begin position="76"/>
        <end position="620"/>
    </location>
</feature>
<dbReference type="Proteomes" id="UP000631181">
    <property type="component" value="Unassembled WGS sequence"/>
</dbReference>
<sequence length="650" mass="69182">MSDPTRQDHVVQEDEKASHTAKTEAISEAKDVESGNSEKRTVEAPDAQHQSSQPDGEAGATDEAKNYVQGVRLYMISAAFIMAGIMLGIDGSILATAIPRITSDFNSVDDIGWYASAYLLAQMALQPTFGRVYIYFEAKVTFLLSLLVFEVGSVICAVAPNSAVLILGRGIAGAAAAGMLTGNLAIFGQVVPLRSRPRGMAIMTGLFSVATLAGPTVGGLLTDSRLTWRFCFWINLRECALLSSSNYRNVEMSPESKTKTTARLTYMKSPSLMESHKMNDETNNNNNNALAFGFIAAVIVIFFLQRKPGKMANLPLKEKVNRLDLASASVLAASLVCLFLGLQWGGSTEPWSAPRVWGCLVGFAVLCVAFIGLQAYRKERATIPLRLLRQRTVAVCCIFSGLYGVAVVTHAYLLPIWFQGVKGTDATISGVNMLPSTIASTVAILIAGFGMTATGYYVPFMWAGAVVYVAGSAMYTILRVHSTVGRWLGTQILAGAGFGTAIQVTFIGVQVVTPAIDMPTVCALEVFFRQLGSSVGISIAQSIFLNQLTGRLEGIPGVDPGKMIRSGVLEGAWSTESVAASVIPSVKEALNSAVTTAFLLPVGATALAAVISLGMERRRIEDDRVPAPGTEIGVHPDRASNSSESGPPQP</sequence>
<feature type="transmembrane region" description="Helical" evidence="7">
    <location>
        <begin position="287"/>
        <end position="304"/>
    </location>
</feature>
<feature type="region of interest" description="Disordered" evidence="6">
    <location>
        <begin position="1"/>
        <end position="62"/>
    </location>
</feature>
<feature type="transmembrane region" description="Helical" evidence="7">
    <location>
        <begin position="325"/>
        <end position="343"/>
    </location>
</feature>
<accession>A0A8J8W0N0</accession>
<comment type="subcellular location">
    <subcellularLocation>
        <location evidence="1">Membrane</location>
        <topology evidence="1">Multi-pass membrane protein</topology>
    </subcellularLocation>
</comment>
<dbReference type="AlphaFoldDB" id="A0A8J8W0N0"/>
<evidence type="ECO:0000259" key="8">
    <source>
        <dbReference type="PROSITE" id="PS50850"/>
    </source>
</evidence>
<keyword evidence="5 7" id="KW-0472">Membrane</keyword>
<feature type="transmembrane region" description="Helical" evidence="7">
    <location>
        <begin position="460"/>
        <end position="478"/>
    </location>
</feature>
<keyword evidence="4 7" id="KW-1133">Transmembrane helix</keyword>
<evidence type="ECO:0000313" key="9">
    <source>
        <dbReference type="EMBL" id="KAF7713849.1"/>
    </source>
</evidence>
<evidence type="ECO:0000256" key="7">
    <source>
        <dbReference type="SAM" id="Phobius"/>
    </source>
</evidence>
<dbReference type="EMBL" id="WIWV01000104">
    <property type="protein sequence ID" value="KAF7713849.1"/>
    <property type="molecule type" value="Genomic_DNA"/>
</dbReference>
<feature type="transmembrane region" description="Helical" evidence="7">
    <location>
        <begin position="111"/>
        <end position="129"/>
    </location>
</feature>
<feature type="transmembrane region" description="Helical" evidence="7">
    <location>
        <begin position="73"/>
        <end position="99"/>
    </location>
</feature>
<dbReference type="PROSITE" id="PS50850">
    <property type="entry name" value="MFS"/>
    <property type="match status" value="1"/>
</dbReference>
<dbReference type="InterPro" id="IPR011701">
    <property type="entry name" value="MFS"/>
</dbReference>
<evidence type="ECO:0000256" key="3">
    <source>
        <dbReference type="ARBA" id="ARBA00022692"/>
    </source>
</evidence>
<dbReference type="PANTHER" id="PTHR23501:SF199">
    <property type="entry name" value="MFS EFFLUX TRANSPORTER INPD-RELATED"/>
    <property type="match status" value="1"/>
</dbReference>
<reference evidence="9" key="1">
    <citation type="journal article" date="2020" name="Front. Microbiol.">
        <title>Gene regulatory networks of Penicillium echinulatum 2HH and Penicillium oxalicum 114-2 inferred by a computational biology approach.</title>
        <authorList>
            <person name="Lenz A.R."/>
            <person name="Galan-Vasquez E."/>
            <person name="Balbinot E."/>
            <person name="De Abreu F.P."/>
            <person name="De Oliveira N.S."/>
            <person name="Da Rosa L.O."/>
            <person name="De Avila E Silva S."/>
            <person name="Camassola M."/>
            <person name="Dillon A.J.P."/>
            <person name="Perez-Rueda E."/>
        </authorList>
    </citation>
    <scope>NUCLEOTIDE SEQUENCE</scope>
    <source>
        <strain evidence="9">S1M29</strain>
    </source>
</reference>
<feature type="transmembrane region" description="Helical" evidence="7">
    <location>
        <begin position="166"/>
        <end position="187"/>
    </location>
</feature>
<evidence type="ECO:0000256" key="5">
    <source>
        <dbReference type="ARBA" id="ARBA00023136"/>
    </source>
</evidence>
<dbReference type="PANTHER" id="PTHR23501">
    <property type="entry name" value="MAJOR FACILITATOR SUPERFAMILY"/>
    <property type="match status" value="1"/>
</dbReference>
<dbReference type="OrthoDB" id="10021397at2759"/>
<dbReference type="InterPro" id="IPR020846">
    <property type="entry name" value="MFS_dom"/>
</dbReference>
<feature type="transmembrane region" description="Helical" evidence="7">
    <location>
        <begin position="433"/>
        <end position="453"/>
    </location>
</feature>
<dbReference type="Gene3D" id="1.20.1250.20">
    <property type="entry name" value="MFS general substrate transporter like domains"/>
    <property type="match status" value="1"/>
</dbReference>
<evidence type="ECO:0000313" key="10">
    <source>
        <dbReference type="Proteomes" id="UP000631181"/>
    </source>
</evidence>
<evidence type="ECO:0000256" key="2">
    <source>
        <dbReference type="ARBA" id="ARBA00007520"/>
    </source>
</evidence>
<comment type="similarity">
    <text evidence="2">Belongs to the major facilitator superfamily. TCR/Tet family.</text>
</comment>
<feature type="transmembrane region" description="Helical" evidence="7">
    <location>
        <begin position="355"/>
        <end position="373"/>
    </location>
</feature>
<dbReference type="InterPro" id="IPR036259">
    <property type="entry name" value="MFS_trans_sf"/>
</dbReference>
<feature type="transmembrane region" description="Helical" evidence="7">
    <location>
        <begin position="141"/>
        <end position="160"/>
    </location>
</feature>
<protein>
    <recommendedName>
        <fullName evidence="8">Major facilitator superfamily (MFS) profile domain-containing protein</fullName>
    </recommendedName>
</protein>
<organism evidence="9 10">
    <name type="scientific">Penicillium ucsense</name>
    <dbReference type="NCBI Taxonomy" id="2839758"/>
    <lineage>
        <taxon>Eukaryota</taxon>
        <taxon>Fungi</taxon>
        <taxon>Dikarya</taxon>
        <taxon>Ascomycota</taxon>
        <taxon>Pezizomycotina</taxon>
        <taxon>Eurotiomycetes</taxon>
        <taxon>Eurotiomycetidae</taxon>
        <taxon>Eurotiales</taxon>
        <taxon>Aspergillaceae</taxon>
        <taxon>Penicillium</taxon>
    </lineage>
</organism>
<feature type="region of interest" description="Disordered" evidence="6">
    <location>
        <begin position="621"/>
        <end position="650"/>
    </location>
</feature>
<feature type="transmembrane region" description="Helical" evidence="7">
    <location>
        <begin position="393"/>
        <end position="413"/>
    </location>
</feature>
<comment type="caution">
    <text evidence="9">The sequence shown here is derived from an EMBL/GenBank/DDBJ whole genome shotgun (WGS) entry which is preliminary data.</text>
</comment>
<feature type="transmembrane region" description="Helical" evidence="7">
    <location>
        <begin position="593"/>
        <end position="614"/>
    </location>
</feature>
<proteinExistence type="inferred from homology"/>
<dbReference type="Pfam" id="PF07690">
    <property type="entry name" value="MFS_1"/>
    <property type="match status" value="1"/>
</dbReference>
<evidence type="ECO:0000256" key="1">
    <source>
        <dbReference type="ARBA" id="ARBA00004141"/>
    </source>
</evidence>
<gene>
    <name evidence="9" type="ORF">PECM_000527</name>
</gene>
<evidence type="ECO:0000256" key="6">
    <source>
        <dbReference type="SAM" id="MobiDB-lite"/>
    </source>
</evidence>
<name>A0A8J8W0N0_9EURO</name>
<feature type="transmembrane region" description="Helical" evidence="7">
    <location>
        <begin position="199"/>
        <end position="221"/>
    </location>
</feature>
<dbReference type="GO" id="GO:0005886">
    <property type="term" value="C:plasma membrane"/>
    <property type="evidence" value="ECO:0007669"/>
    <property type="project" value="TreeGrafter"/>
</dbReference>
<dbReference type="GO" id="GO:0022857">
    <property type="term" value="F:transmembrane transporter activity"/>
    <property type="evidence" value="ECO:0007669"/>
    <property type="project" value="InterPro"/>
</dbReference>
<feature type="compositionally biased region" description="Polar residues" evidence="6">
    <location>
        <begin position="639"/>
        <end position="650"/>
    </location>
</feature>
<feature type="compositionally biased region" description="Basic and acidic residues" evidence="6">
    <location>
        <begin position="1"/>
        <end position="43"/>
    </location>
</feature>
<keyword evidence="3 7" id="KW-0812">Transmembrane</keyword>